<comment type="caution">
    <text evidence="2">The sequence shown here is derived from an EMBL/GenBank/DDBJ whole genome shotgun (WGS) entry which is preliminary data.</text>
</comment>
<evidence type="ECO:0000313" key="3">
    <source>
        <dbReference type="Proteomes" id="UP001303760"/>
    </source>
</evidence>
<protein>
    <submittedName>
        <fullName evidence="2">Uncharacterized protein</fullName>
    </submittedName>
</protein>
<name>A0AAN7C6W9_9PEZI</name>
<organism evidence="2 3">
    <name type="scientific">Achaetomium macrosporum</name>
    <dbReference type="NCBI Taxonomy" id="79813"/>
    <lineage>
        <taxon>Eukaryota</taxon>
        <taxon>Fungi</taxon>
        <taxon>Dikarya</taxon>
        <taxon>Ascomycota</taxon>
        <taxon>Pezizomycotina</taxon>
        <taxon>Sordariomycetes</taxon>
        <taxon>Sordariomycetidae</taxon>
        <taxon>Sordariales</taxon>
        <taxon>Chaetomiaceae</taxon>
        <taxon>Achaetomium</taxon>
    </lineage>
</organism>
<feature type="compositionally biased region" description="Pro residues" evidence="1">
    <location>
        <begin position="89"/>
        <end position="102"/>
    </location>
</feature>
<reference evidence="2" key="2">
    <citation type="submission" date="2023-05" db="EMBL/GenBank/DDBJ databases">
        <authorList>
            <consortium name="Lawrence Berkeley National Laboratory"/>
            <person name="Steindorff A."/>
            <person name="Hensen N."/>
            <person name="Bonometti L."/>
            <person name="Westerberg I."/>
            <person name="Brannstrom I.O."/>
            <person name="Guillou S."/>
            <person name="Cros-Aarteil S."/>
            <person name="Calhoun S."/>
            <person name="Haridas S."/>
            <person name="Kuo A."/>
            <person name="Mondo S."/>
            <person name="Pangilinan J."/>
            <person name="Riley R."/>
            <person name="Labutti K."/>
            <person name="Andreopoulos B."/>
            <person name="Lipzen A."/>
            <person name="Chen C."/>
            <person name="Yanf M."/>
            <person name="Daum C."/>
            <person name="Ng V."/>
            <person name="Clum A."/>
            <person name="Ohm R."/>
            <person name="Martin F."/>
            <person name="Silar P."/>
            <person name="Natvig D."/>
            <person name="Lalanne C."/>
            <person name="Gautier V."/>
            <person name="Ament-Velasquez S.L."/>
            <person name="Kruys A."/>
            <person name="Hutchinson M.I."/>
            <person name="Powell A.J."/>
            <person name="Barry K."/>
            <person name="Miller A.N."/>
            <person name="Grigoriev I.V."/>
            <person name="Debuchy R."/>
            <person name="Gladieux P."/>
            <person name="Thoren M.H."/>
            <person name="Johannesson H."/>
        </authorList>
    </citation>
    <scope>NUCLEOTIDE SEQUENCE</scope>
    <source>
        <strain evidence="2">CBS 532.94</strain>
    </source>
</reference>
<dbReference type="Proteomes" id="UP001303760">
    <property type="component" value="Unassembled WGS sequence"/>
</dbReference>
<proteinExistence type="predicted"/>
<dbReference type="AlphaFoldDB" id="A0AAN7C6W9"/>
<reference evidence="2" key="1">
    <citation type="journal article" date="2023" name="Mol. Phylogenet. Evol.">
        <title>Genome-scale phylogeny and comparative genomics of the fungal order Sordariales.</title>
        <authorList>
            <person name="Hensen N."/>
            <person name="Bonometti L."/>
            <person name="Westerberg I."/>
            <person name="Brannstrom I.O."/>
            <person name="Guillou S."/>
            <person name="Cros-Aarteil S."/>
            <person name="Calhoun S."/>
            <person name="Haridas S."/>
            <person name="Kuo A."/>
            <person name="Mondo S."/>
            <person name="Pangilinan J."/>
            <person name="Riley R."/>
            <person name="LaButti K."/>
            <person name="Andreopoulos B."/>
            <person name="Lipzen A."/>
            <person name="Chen C."/>
            <person name="Yan M."/>
            <person name="Daum C."/>
            <person name="Ng V."/>
            <person name="Clum A."/>
            <person name="Steindorff A."/>
            <person name="Ohm R.A."/>
            <person name="Martin F."/>
            <person name="Silar P."/>
            <person name="Natvig D.O."/>
            <person name="Lalanne C."/>
            <person name="Gautier V."/>
            <person name="Ament-Velasquez S.L."/>
            <person name="Kruys A."/>
            <person name="Hutchinson M.I."/>
            <person name="Powell A.J."/>
            <person name="Barry K."/>
            <person name="Miller A.N."/>
            <person name="Grigoriev I.V."/>
            <person name="Debuchy R."/>
            <person name="Gladieux P."/>
            <person name="Hiltunen Thoren M."/>
            <person name="Johannesson H."/>
        </authorList>
    </citation>
    <scope>NUCLEOTIDE SEQUENCE</scope>
    <source>
        <strain evidence="2">CBS 532.94</strain>
    </source>
</reference>
<feature type="region of interest" description="Disordered" evidence="1">
    <location>
        <begin position="74"/>
        <end position="116"/>
    </location>
</feature>
<keyword evidence="3" id="KW-1185">Reference proteome</keyword>
<sequence>MSYIVYSPVVVPQVTTYTGSQAPPPAPIVLPTSNITYYADTLAQSPAPAPAPAPAAVCYGFPVQQPIPAVQTVTTTTTTTPGGCYTVVYPPPGPPPPPPPPGTTSTVPNPGPGGGNIIMIGQPMPVGVVGYGVPTVPLRLAP</sequence>
<feature type="compositionally biased region" description="Low complexity" evidence="1">
    <location>
        <begin position="74"/>
        <end position="88"/>
    </location>
</feature>
<accession>A0AAN7C6W9</accession>
<gene>
    <name evidence="2" type="ORF">C8A03DRAFT_35573</name>
</gene>
<dbReference type="EMBL" id="MU860187">
    <property type="protein sequence ID" value="KAK4236533.1"/>
    <property type="molecule type" value="Genomic_DNA"/>
</dbReference>
<evidence type="ECO:0000313" key="2">
    <source>
        <dbReference type="EMBL" id="KAK4236533.1"/>
    </source>
</evidence>
<evidence type="ECO:0000256" key="1">
    <source>
        <dbReference type="SAM" id="MobiDB-lite"/>
    </source>
</evidence>